<sequence length="301" mass="33492">MNVLITGATGLVGSKLVALLYQDNHIIHYLSTSKSKLKNDFNYKGFYWNPSTGEIDKNAFEGVSVIIHLAGASISKKWTTSYKKEIIESRVEGANLIFETLKDTPHQVTQFISASAVGIYPDDLNYVYHENNTQIDESFLGEVTQLWEASANQFKSLSISVSIVRIGVVFAKESGALVEMTKPIRYGFGAVLGSGQQYVSWIHIDDLTAIFKYILDANLKGIYNAVSPYPITNEEMTKAIAKTINKPLFLPNVPKFVLNLLLGEMHIILTSSQNVSCRKILDAGFQFHFASLNKSLQNLLK</sequence>
<dbReference type="EMBL" id="FNYA01000001">
    <property type="protein sequence ID" value="SEI45797.1"/>
    <property type="molecule type" value="Genomic_DNA"/>
</dbReference>
<feature type="domain" description="DUF1731" evidence="3">
    <location>
        <begin position="253"/>
        <end position="299"/>
    </location>
</feature>
<evidence type="ECO:0000313" key="5">
    <source>
        <dbReference type="Proteomes" id="UP000199702"/>
    </source>
</evidence>
<dbReference type="AlphaFoldDB" id="A0A1H6R025"/>
<dbReference type="InterPro" id="IPR010099">
    <property type="entry name" value="SDR39U1"/>
</dbReference>
<dbReference type="PANTHER" id="PTHR11092">
    <property type="entry name" value="SUGAR NUCLEOTIDE EPIMERASE RELATED"/>
    <property type="match status" value="1"/>
</dbReference>
<dbReference type="PANTHER" id="PTHR11092:SF0">
    <property type="entry name" value="EPIMERASE FAMILY PROTEIN SDR39U1"/>
    <property type="match status" value="1"/>
</dbReference>
<dbReference type="Pfam" id="PF01370">
    <property type="entry name" value="Epimerase"/>
    <property type="match status" value="1"/>
</dbReference>
<evidence type="ECO:0000259" key="3">
    <source>
        <dbReference type="Pfam" id="PF08338"/>
    </source>
</evidence>
<reference evidence="5" key="1">
    <citation type="submission" date="2016-10" db="EMBL/GenBank/DDBJ databases">
        <authorList>
            <person name="Varghese N."/>
            <person name="Submissions S."/>
        </authorList>
    </citation>
    <scope>NUCLEOTIDE SEQUENCE [LARGE SCALE GENOMIC DNA]</scope>
    <source>
        <strain evidence="5">DSM 17934</strain>
    </source>
</reference>
<accession>A0A1H6R025</accession>
<protein>
    <recommendedName>
        <fullName evidence="6">TIGR01777 family protein</fullName>
    </recommendedName>
</protein>
<keyword evidence="5" id="KW-1185">Reference proteome</keyword>
<dbReference type="NCBIfam" id="TIGR01777">
    <property type="entry name" value="yfcH"/>
    <property type="match status" value="1"/>
</dbReference>
<feature type="domain" description="NAD-dependent epimerase/dehydratase" evidence="2">
    <location>
        <begin position="3"/>
        <end position="224"/>
    </location>
</feature>
<evidence type="ECO:0000259" key="2">
    <source>
        <dbReference type="Pfam" id="PF01370"/>
    </source>
</evidence>
<dbReference type="Proteomes" id="UP000199702">
    <property type="component" value="Unassembled WGS sequence"/>
</dbReference>
<dbReference type="SUPFAM" id="SSF51735">
    <property type="entry name" value="NAD(P)-binding Rossmann-fold domains"/>
    <property type="match status" value="1"/>
</dbReference>
<dbReference type="Pfam" id="PF08338">
    <property type="entry name" value="DUF1731"/>
    <property type="match status" value="1"/>
</dbReference>
<gene>
    <name evidence="4" type="ORF">SAMN05660918_0682</name>
</gene>
<evidence type="ECO:0000256" key="1">
    <source>
        <dbReference type="ARBA" id="ARBA00009353"/>
    </source>
</evidence>
<dbReference type="RefSeq" id="WP_091307931.1">
    <property type="nucleotide sequence ID" value="NZ_CBCSJU010000001.1"/>
</dbReference>
<dbReference type="InterPro" id="IPR036291">
    <property type="entry name" value="NAD(P)-bd_dom_sf"/>
</dbReference>
<dbReference type="STRING" id="402734.SAMN05660918_0682"/>
<name>A0A1H6R025_9FLAO</name>
<comment type="similarity">
    <text evidence="1">Belongs to the NAD(P)-dependent epimerase/dehydratase family. SDR39U1 subfamily.</text>
</comment>
<dbReference type="InterPro" id="IPR013549">
    <property type="entry name" value="DUF1731"/>
</dbReference>
<proteinExistence type="inferred from homology"/>
<evidence type="ECO:0008006" key="6">
    <source>
        <dbReference type="Google" id="ProtNLM"/>
    </source>
</evidence>
<dbReference type="InterPro" id="IPR001509">
    <property type="entry name" value="Epimerase_deHydtase"/>
</dbReference>
<dbReference type="Gene3D" id="3.40.50.720">
    <property type="entry name" value="NAD(P)-binding Rossmann-like Domain"/>
    <property type="match status" value="1"/>
</dbReference>
<dbReference type="OrthoDB" id="9801773at2"/>
<evidence type="ECO:0000313" key="4">
    <source>
        <dbReference type="EMBL" id="SEI45797.1"/>
    </source>
</evidence>
<organism evidence="4 5">
    <name type="scientific">Flavobacterium terrigena</name>
    <dbReference type="NCBI Taxonomy" id="402734"/>
    <lineage>
        <taxon>Bacteria</taxon>
        <taxon>Pseudomonadati</taxon>
        <taxon>Bacteroidota</taxon>
        <taxon>Flavobacteriia</taxon>
        <taxon>Flavobacteriales</taxon>
        <taxon>Flavobacteriaceae</taxon>
        <taxon>Flavobacterium</taxon>
    </lineage>
</organism>